<reference evidence="2 3" key="1">
    <citation type="submission" date="2021-07" db="EMBL/GenBank/DDBJ databases">
        <authorList>
            <person name="Palmer J.M."/>
        </authorList>
    </citation>
    <scope>NUCLEOTIDE SEQUENCE [LARGE SCALE GENOMIC DNA]</scope>
    <source>
        <strain evidence="2 3">AT_MEX2019</strain>
        <tissue evidence="2">Muscle</tissue>
    </source>
</reference>
<accession>A0ABU7AI75</accession>
<dbReference type="Proteomes" id="UP001345963">
    <property type="component" value="Unassembled WGS sequence"/>
</dbReference>
<organism evidence="2 3">
    <name type="scientific">Ataeniobius toweri</name>
    <dbReference type="NCBI Taxonomy" id="208326"/>
    <lineage>
        <taxon>Eukaryota</taxon>
        <taxon>Metazoa</taxon>
        <taxon>Chordata</taxon>
        <taxon>Craniata</taxon>
        <taxon>Vertebrata</taxon>
        <taxon>Euteleostomi</taxon>
        <taxon>Actinopterygii</taxon>
        <taxon>Neopterygii</taxon>
        <taxon>Teleostei</taxon>
        <taxon>Neoteleostei</taxon>
        <taxon>Acanthomorphata</taxon>
        <taxon>Ovalentaria</taxon>
        <taxon>Atherinomorphae</taxon>
        <taxon>Cyprinodontiformes</taxon>
        <taxon>Goodeidae</taxon>
        <taxon>Ataeniobius</taxon>
    </lineage>
</organism>
<feature type="chain" id="PRO_5046237295" evidence="1">
    <location>
        <begin position="34"/>
        <end position="71"/>
    </location>
</feature>
<feature type="non-terminal residue" evidence="2">
    <location>
        <position position="1"/>
    </location>
</feature>
<evidence type="ECO:0000313" key="2">
    <source>
        <dbReference type="EMBL" id="MED6237593.1"/>
    </source>
</evidence>
<sequence length="71" mass="7897">IGINPHSMMAGRKERWKGLQLLIIFILLSLTEEFGNVEMFSGIEKARAFLKVGAGTLKVSRADLRNKPVKA</sequence>
<evidence type="ECO:0000256" key="1">
    <source>
        <dbReference type="SAM" id="SignalP"/>
    </source>
</evidence>
<keyword evidence="1" id="KW-0732">Signal</keyword>
<keyword evidence="3" id="KW-1185">Reference proteome</keyword>
<comment type="caution">
    <text evidence="2">The sequence shown here is derived from an EMBL/GenBank/DDBJ whole genome shotgun (WGS) entry which is preliminary data.</text>
</comment>
<name>A0ABU7AI75_9TELE</name>
<dbReference type="EMBL" id="JAHUTI010017097">
    <property type="protein sequence ID" value="MED6237593.1"/>
    <property type="molecule type" value="Genomic_DNA"/>
</dbReference>
<proteinExistence type="predicted"/>
<protein>
    <submittedName>
        <fullName evidence="2">Uncharacterized protein</fullName>
    </submittedName>
</protein>
<feature type="signal peptide" evidence="1">
    <location>
        <begin position="1"/>
        <end position="33"/>
    </location>
</feature>
<gene>
    <name evidence="2" type="ORF">ATANTOWER_028708</name>
</gene>
<evidence type="ECO:0000313" key="3">
    <source>
        <dbReference type="Proteomes" id="UP001345963"/>
    </source>
</evidence>